<dbReference type="RefSeq" id="WP_120193757.1">
    <property type="nucleotide sequence ID" value="NZ_RAPK01000010.1"/>
</dbReference>
<keyword evidence="3" id="KW-1185">Reference proteome</keyword>
<dbReference type="InterPro" id="IPR000182">
    <property type="entry name" value="GNAT_dom"/>
</dbReference>
<gene>
    <name evidence="2" type="ORF">ATL39_2602</name>
</gene>
<dbReference type="AlphaFoldDB" id="A0A419UZS0"/>
<organism evidence="2 3">
    <name type="scientific">Sinobaca qinghaiensis</name>
    <dbReference type="NCBI Taxonomy" id="342944"/>
    <lineage>
        <taxon>Bacteria</taxon>
        <taxon>Bacillati</taxon>
        <taxon>Bacillota</taxon>
        <taxon>Bacilli</taxon>
        <taxon>Bacillales</taxon>
        <taxon>Sporolactobacillaceae</taxon>
        <taxon>Sinobaca</taxon>
    </lineage>
</organism>
<dbReference type="SUPFAM" id="SSF55729">
    <property type="entry name" value="Acyl-CoA N-acyltransferases (Nat)"/>
    <property type="match status" value="1"/>
</dbReference>
<reference evidence="2 3" key="1">
    <citation type="submission" date="2018-09" db="EMBL/GenBank/DDBJ databases">
        <title>Genomic Encyclopedia of Archaeal and Bacterial Type Strains, Phase II (KMG-II): from individual species to whole genera.</title>
        <authorList>
            <person name="Goeker M."/>
        </authorList>
    </citation>
    <scope>NUCLEOTIDE SEQUENCE [LARGE SCALE GENOMIC DNA]</scope>
    <source>
        <strain evidence="2 3">DSM 17008</strain>
    </source>
</reference>
<dbReference type="PANTHER" id="PTHR43792">
    <property type="entry name" value="GNAT FAMILY, PUTATIVE (AFU_ORTHOLOGUE AFUA_3G00765)-RELATED-RELATED"/>
    <property type="match status" value="1"/>
</dbReference>
<proteinExistence type="predicted"/>
<dbReference type="GO" id="GO:0005737">
    <property type="term" value="C:cytoplasm"/>
    <property type="evidence" value="ECO:0007669"/>
    <property type="project" value="TreeGrafter"/>
</dbReference>
<comment type="caution">
    <text evidence="2">The sequence shown here is derived from an EMBL/GenBank/DDBJ whole genome shotgun (WGS) entry which is preliminary data.</text>
</comment>
<evidence type="ECO:0000313" key="2">
    <source>
        <dbReference type="EMBL" id="RKD71206.1"/>
    </source>
</evidence>
<evidence type="ECO:0000313" key="3">
    <source>
        <dbReference type="Proteomes" id="UP000285120"/>
    </source>
</evidence>
<name>A0A419UZS0_9BACL</name>
<evidence type="ECO:0000259" key="1">
    <source>
        <dbReference type="PROSITE" id="PS51186"/>
    </source>
</evidence>
<dbReference type="Pfam" id="PF13302">
    <property type="entry name" value="Acetyltransf_3"/>
    <property type="match status" value="1"/>
</dbReference>
<dbReference type="PROSITE" id="PS51186">
    <property type="entry name" value="GNAT"/>
    <property type="match status" value="1"/>
</dbReference>
<dbReference type="Gene3D" id="3.40.630.30">
    <property type="match status" value="1"/>
</dbReference>
<feature type="domain" description="N-acetyltransferase" evidence="1">
    <location>
        <begin position="20"/>
        <end position="184"/>
    </location>
</feature>
<dbReference type="GO" id="GO:0008999">
    <property type="term" value="F:protein-N-terminal-alanine acetyltransferase activity"/>
    <property type="evidence" value="ECO:0007669"/>
    <property type="project" value="TreeGrafter"/>
</dbReference>
<dbReference type="PANTHER" id="PTHR43792:SF9">
    <property type="entry name" value="RIBOSOMAL-PROTEIN-ALANINE ACETYLTRANSFERASE"/>
    <property type="match status" value="1"/>
</dbReference>
<dbReference type="InterPro" id="IPR016181">
    <property type="entry name" value="Acyl_CoA_acyltransferase"/>
</dbReference>
<sequence length="194" mass="23241">MLRRTPSLFKPFPILETERLILRRLQQTDLRDVFEYASNENISRQVLWDAHQSLRESQRFLDYTFERYRRGEMAPFAIEHKTDRKMIGTIDFAWWERGNGTVEIGFALSEKYWGLGLIPEAARAMHQFAFEKMGVTRIEARCFAENSQSIRVLEKMGMTYEGTLRQRLLVKGERRNVHMYSILHQEWKQQEQIY</sequence>
<dbReference type="OrthoDB" id="9785602at2"/>
<keyword evidence="2" id="KW-0808">Transferase</keyword>
<accession>A0A419UZS0</accession>
<dbReference type="InterPro" id="IPR051531">
    <property type="entry name" value="N-acetyltransferase"/>
</dbReference>
<dbReference type="Proteomes" id="UP000285120">
    <property type="component" value="Unassembled WGS sequence"/>
</dbReference>
<dbReference type="EMBL" id="RAPK01000010">
    <property type="protein sequence ID" value="RKD71206.1"/>
    <property type="molecule type" value="Genomic_DNA"/>
</dbReference>
<protein>
    <submittedName>
        <fullName evidence="2">Ribosomal-protein-alanine N-acetyltransferase</fullName>
    </submittedName>
</protein>